<dbReference type="PANTHER" id="PTHR24321">
    <property type="entry name" value="DEHYDROGENASES, SHORT CHAIN"/>
    <property type="match status" value="1"/>
</dbReference>
<organism evidence="3 4">
    <name type="scientific">Chitinophaga parva</name>
    <dbReference type="NCBI Taxonomy" id="2169414"/>
    <lineage>
        <taxon>Bacteria</taxon>
        <taxon>Pseudomonadati</taxon>
        <taxon>Bacteroidota</taxon>
        <taxon>Chitinophagia</taxon>
        <taxon>Chitinophagales</taxon>
        <taxon>Chitinophagaceae</taxon>
        <taxon>Chitinophaga</taxon>
    </lineage>
</organism>
<name>A0A2T7BKI4_9BACT</name>
<dbReference type="RefSeq" id="WP_108684827.1">
    <property type="nucleotide sequence ID" value="NZ_QCYK01000001.1"/>
</dbReference>
<evidence type="ECO:0000256" key="2">
    <source>
        <dbReference type="ARBA" id="ARBA00023002"/>
    </source>
</evidence>
<dbReference type="PROSITE" id="PS00061">
    <property type="entry name" value="ADH_SHORT"/>
    <property type="match status" value="1"/>
</dbReference>
<gene>
    <name evidence="3" type="ORF">DCC81_01505</name>
</gene>
<dbReference type="GO" id="GO:0016491">
    <property type="term" value="F:oxidoreductase activity"/>
    <property type="evidence" value="ECO:0007669"/>
    <property type="project" value="UniProtKB-KW"/>
</dbReference>
<dbReference type="InterPro" id="IPR002347">
    <property type="entry name" value="SDR_fam"/>
</dbReference>
<evidence type="ECO:0000313" key="4">
    <source>
        <dbReference type="Proteomes" id="UP000244450"/>
    </source>
</evidence>
<dbReference type="Gene3D" id="3.40.50.720">
    <property type="entry name" value="NAD(P)-binding Rossmann-like Domain"/>
    <property type="match status" value="1"/>
</dbReference>
<dbReference type="NCBIfam" id="NF005559">
    <property type="entry name" value="PRK07231.1"/>
    <property type="match status" value="1"/>
</dbReference>
<dbReference type="OrthoDB" id="597477at2"/>
<comment type="caution">
    <text evidence="3">The sequence shown here is derived from an EMBL/GenBank/DDBJ whole genome shotgun (WGS) entry which is preliminary data.</text>
</comment>
<dbReference type="InterPro" id="IPR036291">
    <property type="entry name" value="NAD(P)-bd_dom_sf"/>
</dbReference>
<dbReference type="Proteomes" id="UP000244450">
    <property type="component" value="Unassembled WGS sequence"/>
</dbReference>
<comment type="similarity">
    <text evidence="1">Belongs to the short-chain dehydrogenases/reductases (SDR) family.</text>
</comment>
<dbReference type="PRINTS" id="PR00081">
    <property type="entry name" value="GDHRDH"/>
</dbReference>
<proteinExistence type="inferred from homology"/>
<keyword evidence="4" id="KW-1185">Reference proteome</keyword>
<dbReference type="CDD" id="cd05233">
    <property type="entry name" value="SDR_c"/>
    <property type="match status" value="1"/>
</dbReference>
<dbReference type="NCBIfam" id="NF009466">
    <property type="entry name" value="PRK12826.1-2"/>
    <property type="match status" value="1"/>
</dbReference>
<dbReference type="InterPro" id="IPR020904">
    <property type="entry name" value="Sc_DH/Rdtase_CS"/>
</dbReference>
<protein>
    <submittedName>
        <fullName evidence="3">Short-chain dehydrogenase</fullName>
    </submittedName>
</protein>
<dbReference type="PANTHER" id="PTHR24321:SF8">
    <property type="entry name" value="ESTRADIOL 17-BETA-DEHYDROGENASE 8-RELATED"/>
    <property type="match status" value="1"/>
</dbReference>
<evidence type="ECO:0000256" key="1">
    <source>
        <dbReference type="ARBA" id="ARBA00006484"/>
    </source>
</evidence>
<dbReference type="EMBL" id="QCYK01000001">
    <property type="protein sequence ID" value="PUZ28186.1"/>
    <property type="molecule type" value="Genomic_DNA"/>
</dbReference>
<accession>A0A2T7BKI4</accession>
<dbReference type="PRINTS" id="PR00080">
    <property type="entry name" value="SDRFAMILY"/>
</dbReference>
<evidence type="ECO:0000313" key="3">
    <source>
        <dbReference type="EMBL" id="PUZ28186.1"/>
    </source>
</evidence>
<dbReference type="AlphaFoldDB" id="A0A2T7BKI4"/>
<dbReference type="SUPFAM" id="SSF51735">
    <property type="entry name" value="NAD(P)-binding Rossmann-fold domains"/>
    <property type="match status" value="1"/>
</dbReference>
<reference evidence="3 4" key="1">
    <citation type="submission" date="2018-04" db="EMBL/GenBank/DDBJ databases">
        <title>Chitinophaga fuyangensis sp. nov., isolated from soil in a chemical factory.</title>
        <authorList>
            <person name="Chen K."/>
        </authorList>
    </citation>
    <scope>NUCLEOTIDE SEQUENCE [LARGE SCALE GENOMIC DNA]</scope>
    <source>
        <strain evidence="3 4">LY-1</strain>
    </source>
</reference>
<keyword evidence="2" id="KW-0560">Oxidoreductase</keyword>
<sequence length="249" mass="25637">MDLLKNKTALVTGAGSGIGKSIALAYAAAGANLVLSDINEAHGQEVAQQVSGQGAQVIFVKADSASPEDNEKLVKAATEKFGALHIACNNAGIGGPALPTGGYTLDGWQKVININLNGVFYGMRYQLPAMLKAGGGVIVNMASILGSVGFRTAAAYVAAKHGVVGLTQTAALEYAPQNIRINAVGPGFIDTPLLSQMNAAQKQALVALHPIGRLGKPEEVAELVLWLSSDKASFVTGSYYPVDGGYLGQ</sequence>
<dbReference type="Pfam" id="PF13561">
    <property type="entry name" value="adh_short_C2"/>
    <property type="match status" value="1"/>
</dbReference>
<dbReference type="FunFam" id="3.40.50.720:FF:000084">
    <property type="entry name" value="Short-chain dehydrogenase reductase"/>
    <property type="match status" value="1"/>
</dbReference>